<evidence type="ECO:0000313" key="9">
    <source>
        <dbReference type="Proteomes" id="UP001209878"/>
    </source>
</evidence>
<evidence type="ECO:0000256" key="3">
    <source>
        <dbReference type="ARBA" id="ARBA00022833"/>
    </source>
</evidence>
<evidence type="ECO:0008006" key="10">
    <source>
        <dbReference type="Google" id="ProtNLM"/>
    </source>
</evidence>
<feature type="domain" description="C3H1-type" evidence="7">
    <location>
        <begin position="63"/>
        <end position="90"/>
    </location>
</feature>
<dbReference type="PROSITE" id="PS50103">
    <property type="entry name" value="ZF_C3H1"/>
    <property type="match status" value="2"/>
</dbReference>
<dbReference type="PANTHER" id="PTHR17550">
    <property type="entry name" value="E3 UBIQUITIN-PROTEIN LIGASE TTC3"/>
    <property type="match status" value="1"/>
</dbReference>
<keyword evidence="9" id="KW-1185">Reference proteome</keyword>
<comment type="caution">
    <text evidence="8">The sequence shown here is derived from an EMBL/GenBank/DDBJ whole genome shotgun (WGS) entry which is preliminary data.</text>
</comment>
<evidence type="ECO:0000313" key="8">
    <source>
        <dbReference type="EMBL" id="KAK2181282.1"/>
    </source>
</evidence>
<dbReference type="Pfam" id="PF13639">
    <property type="entry name" value="zf-RING_2"/>
    <property type="match status" value="1"/>
</dbReference>
<accession>A0AAD9NSM2</accession>
<dbReference type="Proteomes" id="UP001209878">
    <property type="component" value="Unassembled WGS sequence"/>
</dbReference>
<feature type="domain" description="C3H1-type" evidence="7">
    <location>
        <begin position="96"/>
        <end position="123"/>
    </location>
</feature>
<evidence type="ECO:0000256" key="1">
    <source>
        <dbReference type="ARBA" id="ARBA00022723"/>
    </source>
</evidence>
<dbReference type="SMART" id="SM00356">
    <property type="entry name" value="ZnF_C3H1"/>
    <property type="match status" value="2"/>
</dbReference>
<evidence type="ECO:0000256" key="4">
    <source>
        <dbReference type="PROSITE-ProRule" id="PRU00723"/>
    </source>
</evidence>
<protein>
    <recommendedName>
        <fullName evidence="10">RING-type E3 ubiquitin transferase</fullName>
    </recommendedName>
</protein>
<dbReference type="Gene3D" id="4.10.1000.10">
    <property type="entry name" value="Zinc finger, CCCH-type"/>
    <property type="match status" value="2"/>
</dbReference>
<sequence>MHPEASQMMLHDAIKQVRQKHAGLKGVHMTQVISDASKIIGSARADSVGREGGDASDPMNKLNYKTRICQFWQSGTCVQGDQCGYAHGKKELRQMPRKTQMCQNVLKGYCQYGDQCTFAHSEDELKKSKPLPQQAKPAQLPKVLRPMKTAEPSVAPAKTPSWGGWSDTSGNRPTHVTEIDETEEVECVICCDGIKPKDSKMLECGHVFHDACIRQWVLGVGTRTCPTCRSHALLVEDFPKLG</sequence>
<dbReference type="PANTHER" id="PTHR17550:SF4">
    <property type="entry name" value="E3 UBIQUITIN-PROTEIN LIGASE TTC3"/>
    <property type="match status" value="1"/>
</dbReference>
<dbReference type="SUPFAM" id="SSF90229">
    <property type="entry name" value="CCCH zinc finger"/>
    <property type="match status" value="2"/>
</dbReference>
<organism evidence="8 9">
    <name type="scientific">Ridgeia piscesae</name>
    <name type="common">Tubeworm</name>
    <dbReference type="NCBI Taxonomy" id="27915"/>
    <lineage>
        <taxon>Eukaryota</taxon>
        <taxon>Metazoa</taxon>
        <taxon>Spiralia</taxon>
        <taxon>Lophotrochozoa</taxon>
        <taxon>Annelida</taxon>
        <taxon>Polychaeta</taxon>
        <taxon>Sedentaria</taxon>
        <taxon>Canalipalpata</taxon>
        <taxon>Sabellida</taxon>
        <taxon>Siboglinidae</taxon>
        <taxon>Ridgeia</taxon>
    </lineage>
</organism>
<dbReference type="Gene3D" id="3.30.40.10">
    <property type="entry name" value="Zinc/RING finger domain, C3HC4 (zinc finger)"/>
    <property type="match status" value="1"/>
</dbReference>
<dbReference type="AlphaFoldDB" id="A0AAD9NSM2"/>
<dbReference type="GO" id="GO:0008270">
    <property type="term" value="F:zinc ion binding"/>
    <property type="evidence" value="ECO:0007669"/>
    <property type="project" value="UniProtKB-KW"/>
</dbReference>
<keyword evidence="3 4" id="KW-0862">Zinc</keyword>
<dbReference type="PROSITE" id="PS50089">
    <property type="entry name" value="ZF_RING_2"/>
    <property type="match status" value="1"/>
</dbReference>
<feature type="domain" description="RING-type" evidence="6">
    <location>
        <begin position="187"/>
        <end position="229"/>
    </location>
</feature>
<feature type="zinc finger region" description="C3H1-type" evidence="4">
    <location>
        <begin position="96"/>
        <end position="123"/>
    </location>
</feature>
<name>A0AAD9NSM2_RIDPI</name>
<feature type="zinc finger region" description="C3H1-type" evidence="4">
    <location>
        <begin position="63"/>
        <end position="90"/>
    </location>
</feature>
<evidence type="ECO:0000259" key="6">
    <source>
        <dbReference type="PROSITE" id="PS50089"/>
    </source>
</evidence>
<dbReference type="InterPro" id="IPR013083">
    <property type="entry name" value="Znf_RING/FYVE/PHD"/>
</dbReference>
<evidence type="ECO:0000256" key="5">
    <source>
        <dbReference type="SAM" id="MobiDB-lite"/>
    </source>
</evidence>
<dbReference type="EMBL" id="JAODUO010000403">
    <property type="protein sequence ID" value="KAK2181282.1"/>
    <property type="molecule type" value="Genomic_DNA"/>
</dbReference>
<keyword evidence="1 4" id="KW-0479">Metal-binding</keyword>
<reference evidence="8" key="1">
    <citation type="journal article" date="2023" name="Mol. Biol. Evol.">
        <title>Third-Generation Sequencing Reveals the Adaptive Role of the Epigenome in Three Deep-Sea Polychaetes.</title>
        <authorList>
            <person name="Perez M."/>
            <person name="Aroh O."/>
            <person name="Sun Y."/>
            <person name="Lan Y."/>
            <person name="Juniper S.K."/>
            <person name="Young C.R."/>
            <person name="Angers B."/>
            <person name="Qian P.Y."/>
        </authorList>
    </citation>
    <scope>NUCLEOTIDE SEQUENCE</scope>
    <source>
        <strain evidence="8">R07B-5</strain>
    </source>
</reference>
<dbReference type="Pfam" id="PF00642">
    <property type="entry name" value="zf-CCCH"/>
    <property type="match status" value="2"/>
</dbReference>
<dbReference type="InterPro" id="IPR001841">
    <property type="entry name" value="Znf_RING"/>
</dbReference>
<proteinExistence type="predicted"/>
<evidence type="ECO:0000256" key="2">
    <source>
        <dbReference type="ARBA" id="ARBA00022771"/>
    </source>
</evidence>
<dbReference type="SUPFAM" id="SSF57850">
    <property type="entry name" value="RING/U-box"/>
    <property type="match status" value="1"/>
</dbReference>
<gene>
    <name evidence="8" type="ORF">NP493_402g01033</name>
</gene>
<evidence type="ECO:0000259" key="7">
    <source>
        <dbReference type="PROSITE" id="PS50103"/>
    </source>
</evidence>
<keyword evidence="2 4" id="KW-0863">Zinc-finger</keyword>
<dbReference type="SMART" id="SM00184">
    <property type="entry name" value="RING"/>
    <property type="match status" value="1"/>
</dbReference>
<feature type="region of interest" description="Disordered" evidence="5">
    <location>
        <begin position="152"/>
        <end position="172"/>
    </location>
</feature>
<dbReference type="InterPro" id="IPR000571">
    <property type="entry name" value="Znf_CCCH"/>
</dbReference>
<dbReference type="InterPro" id="IPR036855">
    <property type="entry name" value="Znf_CCCH_sf"/>
</dbReference>